<feature type="compositionally biased region" description="Low complexity" evidence="1">
    <location>
        <begin position="248"/>
        <end position="263"/>
    </location>
</feature>
<dbReference type="EMBL" id="CP030759">
    <property type="protein sequence ID" value="AXA36979.1"/>
    <property type="molecule type" value="Genomic_DNA"/>
</dbReference>
<name>A0A2Z4Y7V8_SUMC1</name>
<gene>
    <name evidence="2" type="ORF">BRCON_2202</name>
</gene>
<dbReference type="KEGG" id="schv:BRCON_2202"/>
<protein>
    <submittedName>
        <fullName evidence="2">Uncharacterized protein</fullName>
    </submittedName>
</protein>
<feature type="compositionally biased region" description="Pro residues" evidence="1">
    <location>
        <begin position="214"/>
        <end position="225"/>
    </location>
</feature>
<evidence type="ECO:0000256" key="1">
    <source>
        <dbReference type="SAM" id="MobiDB-lite"/>
    </source>
</evidence>
<feature type="region of interest" description="Disordered" evidence="1">
    <location>
        <begin position="205"/>
        <end position="280"/>
    </location>
</feature>
<evidence type="ECO:0000313" key="2">
    <source>
        <dbReference type="EMBL" id="AXA36979.1"/>
    </source>
</evidence>
<feature type="region of interest" description="Disordered" evidence="1">
    <location>
        <begin position="1"/>
        <end position="103"/>
    </location>
</feature>
<organism evidence="2 3">
    <name type="scientific">Sumerlaea chitinivorans</name>
    <dbReference type="NCBI Taxonomy" id="2250252"/>
    <lineage>
        <taxon>Bacteria</taxon>
        <taxon>Candidatus Sumerlaeota</taxon>
        <taxon>Candidatus Sumerlaeia</taxon>
        <taxon>Candidatus Sumerlaeales</taxon>
        <taxon>Candidatus Sumerlaeaceae</taxon>
        <taxon>Candidatus Sumerlaea</taxon>
    </lineage>
</organism>
<feature type="compositionally biased region" description="Acidic residues" evidence="1">
    <location>
        <begin position="51"/>
        <end position="63"/>
    </location>
</feature>
<proteinExistence type="predicted"/>
<feature type="compositionally biased region" description="Pro residues" evidence="1">
    <location>
        <begin position="83"/>
        <end position="95"/>
    </location>
</feature>
<dbReference type="Proteomes" id="UP000262583">
    <property type="component" value="Chromosome"/>
</dbReference>
<sequence length="353" mass="40506">MTKDPHNRKTPPESKTPNSERPRRSYQEDPRYRAFYERLKKEQQQTKPDYDEPPEFTTLDELEQTGWDGTPRPWEPPRIKSPTPIPREVPMPQPATDPLAPTNDLLPGTIFRFDDGSIAIYKDAVSGKDYALLYFLQPDGTLQPQGIFLDQYERMRLGAIPPDLFEAMIRMRRWDRDAVIYHLDRFEYAGYVRALANSAQYAATRNAHTTQRVPHPPSSPQPVVEPEPEVRPRPRVARAITPPPESPLAPVEPAEAEVKALAPEPEPPPPPPPPRDPLERGRVIRINVGGKVWEAVYWTSDEIGPIVAHDTNREWSLMHLDLSRFRDAIEYGELLSEEELEEIERSLARHHHA</sequence>
<feature type="compositionally biased region" description="Pro residues" evidence="1">
    <location>
        <begin position="264"/>
        <end position="275"/>
    </location>
</feature>
<evidence type="ECO:0000313" key="3">
    <source>
        <dbReference type="Proteomes" id="UP000262583"/>
    </source>
</evidence>
<accession>A0A2Z4Y7V8</accession>
<reference evidence="2 3" key="1">
    <citation type="submission" date="2018-05" db="EMBL/GenBank/DDBJ databases">
        <title>A metagenomic window into the 2 km-deep terrestrial subsurface aquifer revealed taxonomically and functionally diverse microbial community comprising novel uncultured bacterial lineages.</title>
        <authorList>
            <person name="Kadnikov V.V."/>
            <person name="Mardanov A.V."/>
            <person name="Beletsky A.V."/>
            <person name="Banks D."/>
            <person name="Pimenov N.V."/>
            <person name="Frank Y.A."/>
            <person name="Karnachuk O.V."/>
            <person name="Ravin N.V."/>
        </authorList>
    </citation>
    <scope>NUCLEOTIDE SEQUENCE [LARGE SCALE GENOMIC DNA]</scope>
    <source>
        <strain evidence="2">BY</strain>
    </source>
</reference>
<feature type="compositionally biased region" description="Basic and acidic residues" evidence="1">
    <location>
        <begin position="1"/>
        <end position="50"/>
    </location>
</feature>
<dbReference type="AlphaFoldDB" id="A0A2Z4Y7V8"/>